<keyword evidence="2" id="KW-0813">Transport</keyword>
<comment type="caution">
    <text evidence="8">The sequence shown here is derived from an EMBL/GenBank/DDBJ whole genome shotgun (WGS) entry which is preliminary data.</text>
</comment>
<feature type="transmembrane region" description="Helical" evidence="6">
    <location>
        <begin position="341"/>
        <end position="362"/>
    </location>
</feature>
<dbReference type="InterPro" id="IPR020846">
    <property type="entry name" value="MFS_dom"/>
</dbReference>
<feature type="transmembrane region" description="Helical" evidence="6">
    <location>
        <begin position="280"/>
        <end position="303"/>
    </location>
</feature>
<organism evidence="8 9">
    <name type="scientific">Actinoallomurus oryzae</name>
    <dbReference type="NCBI Taxonomy" id="502180"/>
    <lineage>
        <taxon>Bacteria</taxon>
        <taxon>Bacillati</taxon>
        <taxon>Actinomycetota</taxon>
        <taxon>Actinomycetes</taxon>
        <taxon>Streptosporangiales</taxon>
        <taxon>Thermomonosporaceae</taxon>
        <taxon>Actinoallomurus</taxon>
    </lineage>
</organism>
<feature type="transmembrane region" description="Helical" evidence="6">
    <location>
        <begin position="374"/>
        <end position="393"/>
    </location>
</feature>
<comment type="subcellular location">
    <subcellularLocation>
        <location evidence="1">Cell membrane</location>
        <topology evidence="1">Multi-pass membrane protein</topology>
    </subcellularLocation>
</comment>
<dbReference type="PROSITE" id="PS50850">
    <property type="entry name" value="MFS"/>
    <property type="match status" value="1"/>
</dbReference>
<feature type="domain" description="Major facilitator superfamily (MFS) profile" evidence="7">
    <location>
        <begin position="28"/>
        <end position="429"/>
    </location>
</feature>
<dbReference type="InterPro" id="IPR011701">
    <property type="entry name" value="MFS"/>
</dbReference>
<reference evidence="9" key="1">
    <citation type="journal article" date="2019" name="Int. J. Syst. Evol. Microbiol.">
        <title>The Global Catalogue of Microorganisms (GCM) 10K type strain sequencing project: providing services to taxonomists for standard genome sequencing and annotation.</title>
        <authorList>
            <consortium name="The Broad Institute Genomics Platform"/>
            <consortium name="The Broad Institute Genome Sequencing Center for Infectious Disease"/>
            <person name="Wu L."/>
            <person name="Ma J."/>
        </authorList>
    </citation>
    <scope>NUCLEOTIDE SEQUENCE [LARGE SCALE GENOMIC DNA]</scope>
    <source>
        <strain evidence="9">JCM 17933</strain>
    </source>
</reference>
<feature type="transmembrane region" description="Helical" evidence="6">
    <location>
        <begin position="315"/>
        <end position="335"/>
    </location>
</feature>
<evidence type="ECO:0000256" key="3">
    <source>
        <dbReference type="ARBA" id="ARBA00022692"/>
    </source>
</evidence>
<keyword evidence="9" id="KW-1185">Reference proteome</keyword>
<dbReference type="RefSeq" id="WP_345471713.1">
    <property type="nucleotide sequence ID" value="NZ_BAABHF010000045.1"/>
</dbReference>
<evidence type="ECO:0000256" key="5">
    <source>
        <dbReference type="ARBA" id="ARBA00023136"/>
    </source>
</evidence>
<dbReference type="Proteomes" id="UP001500503">
    <property type="component" value="Unassembled WGS sequence"/>
</dbReference>
<evidence type="ECO:0000313" key="8">
    <source>
        <dbReference type="EMBL" id="GAA4510331.1"/>
    </source>
</evidence>
<feature type="transmembrane region" description="Helical" evidence="6">
    <location>
        <begin position="181"/>
        <end position="199"/>
    </location>
</feature>
<evidence type="ECO:0000256" key="6">
    <source>
        <dbReference type="SAM" id="Phobius"/>
    </source>
</evidence>
<dbReference type="PANTHER" id="PTHR43791:SF100">
    <property type="entry name" value="SUGAR TRANSPORTER"/>
    <property type="match status" value="1"/>
</dbReference>
<gene>
    <name evidence="8" type="ORF">GCM10023191_072820</name>
</gene>
<keyword evidence="3 6" id="KW-0812">Transmembrane</keyword>
<keyword evidence="5 6" id="KW-0472">Membrane</keyword>
<evidence type="ECO:0000256" key="4">
    <source>
        <dbReference type="ARBA" id="ARBA00022989"/>
    </source>
</evidence>
<dbReference type="CDD" id="cd17319">
    <property type="entry name" value="MFS_ExuT_GudP_like"/>
    <property type="match status" value="1"/>
</dbReference>
<evidence type="ECO:0000259" key="7">
    <source>
        <dbReference type="PROSITE" id="PS50850"/>
    </source>
</evidence>
<accession>A0ABP8QUB0</accession>
<keyword evidence="4 6" id="KW-1133">Transmembrane helix</keyword>
<feature type="transmembrane region" description="Helical" evidence="6">
    <location>
        <begin position="153"/>
        <end position="175"/>
    </location>
</feature>
<protein>
    <submittedName>
        <fullName evidence="8">MFS transporter</fullName>
    </submittedName>
</protein>
<dbReference type="InterPro" id="IPR036259">
    <property type="entry name" value="MFS_trans_sf"/>
</dbReference>
<feature type="transmembrane region" description="Helical" evidence="6">
    <location>
        <begin position="61"/>
        <end position="79"/>
    </location>
</feature>
<dbReference type="SUPFAM" id="SSF103473">
    <property type="entry name" value="MFS general substrate transporter"/>
    <property type="match status" value="1"/>
</dbReference>
<evidence type="ECO:0000256" key="1">
    <source>
        <dbReference type="ARBA" id="ARBA00004651"/>
    </source>
</evidence>
<evidence type="ECO:0000256" key="2">
    <source>
        <dbReference type="ARBA" id="ARBA00022448"/>
    </source>
</evidence>
<dbReference type="PANTHER" id="PTHR43791">
    <property type="entry name" value="PERMEASE-RELATED"/>
    <property type="match status" value="1"/>
</dbReference>
<feature type="transmembrane region" description="Helical" evidence="6">
    <location>
        <begin position="405"/>
        <end position="424"/>
    </location>
</feature>
<dbReference type="Gene3D" id="1.20.1250.20">
    <property type="entry name" value="MFS general substrate transporter like domains"/>
    <property type="match status" value="2"/>
</dbReference>
<dbReference type="Pfam" id="PF07690">
    <property type="entry name" value="MFS_1"/>
    <property type="match status" value="1"/>
</dbReference>
<name>A0ABP8QUB0_9ACTN</name>
<feature type="transmembrane region" description="Helical" evidence="6">
    <location>
        <begin position="119"/>
        <end position="141"/>
    </location>
</feature>
<sequence>MTASAPDSPLRPIPREQALPGRQRWVRLLPIAFVTYSLAYLDRSNFSVGIAGGMKSDLGLTGGTSALIGASFFLGYFLFQVPGAIYADRRSVKGLIFWSLLAWGVLASVQGLLSSATALVAVRFLLGVVEGAVLPAMVILLSRWFTRSERGQANSVLILGNPVTVLWLTALSGYLVELTSWRGMFVIEGLPAILWAFYFRAKVDDRPEQAAWLDPAERDAVTGTLADEQQDITPVNGYWAAFRSRVVVLLSVQYLLWSLGVYGFVFWLPSIVKAGSGAGIGATGLISAAPYLLAAILMVVNSRMSDRSARRSRHVWPWLVLGALAFYGSYLVGAAHFWPSFVLLLIAGGAMYAPYGPYFAYIPELLPRPVAGPSVALINAFGALGGFLGTYLVGWLNDATDGRSASFLVLAGSLAAASAVMPFVRTGGRAA</sequence>
<feature type="transmembrane region" description="Helical" evidence="6">
    <location>
        <begin position="91"/>
        <end position="113"/>
    </location>
</feature>
<proteinExistence type="predicted"/>
<dbReference type="EMBL" id="BAABHF010000045">
    <property type="protein sequence ID" value="GAA4510331.1"/>
    <property type="molecule type" value="Genomic_DNA"/>
</dbReference>
<evidence type="ECO:0000313" key="9">
    <source>
        <dbReference type="Proteomes" id="UP001500503"/>
    </source>
</evidence>
<feature type="transmembrane region" description="Helical" evidence="6">
    <location>
        <begin position="246"/>
        <end position="268"/>
    </location>
</feature>